<evidence type="ECO:0000313" key="2">
    <source>
        <dbReference type="EMBL" id="KAF6797600.1"/>
    </source>
</evidence>
<feature type="region of interest" description="Disordered" evidence="1">
    <location>
        <begin position="153"/>
        <end position="179"/>
    </location>
</feature>
<protein>
    <submittedName>
        <fullName evidence="2">Uncharacterized protein</fullName>
    </submittedName>
</protein>
<feature type="compositionally biased region" description="Basic residues" evidence="1">
    <location>
        <begin position="87"/>
        <end position="98"/>
    </location>
</feature>
<comment type="caution">
    <text evidence="2">The sequence shown here is derived from an EMBL/GenBank/DDBJ whole genome shotgun (WGS) entry which is preliminary data.</text>
</comment>
<evidence type="ECO:0000313" key="3">
    <source>
        <dbReference type="Proteomes" id="UP000652219"/>
    </source>
</evidence>
<dbReference type="Proteomes" id="UP000652219">
    <property type="component" value="Unassembled WGS sequence"/>
</dbReference>
<reference evidence="2 3" key="1">
    <citation type="journal article" date="2020" name="Phytopathology">
        <title>Genome Sequence Resources of Colletotrichum truncatum, C. plurivorum, C. musicola, and C. sojae: Four Species Pathogenic to Soybean (Glycine max).</title>
        <authorList>
            <person name="Rogerio F."/>
            <person name="Boufleur T.R."/>
            <person name="Ciampi-Guillardi M."/>
            <person name="Sukno S.A."/>
            <person name="Thon M.R."/>
            <person name="Massola Junior N.S."/>
            <person name="Baroncelli R."/>
        </authorList>
    </citation>
    <scope>NUCLEOTIDE SEQUENCE [LARGE SCALE GENOMIC DNA]</scope>
    <source>
        <strain evidence="2 3">LFN0009</strain>
    </source>
</reference>
<name>A0A8H6ITV2_9PEZI</name>
<dbReference type="EMBL" id="WIGN01000350">
    <property type="protein sequence ID" value="KAF6797600.1"/>
    <property type="molecule type" value="Genomic_DNA"/>
</dbReference>
<dbReference type="AlphaFoldDB" id="A0A8H6ITV2"/>
<evidence type="ECO:0000256" key="1">
    <source>
        <dbReference type="SAM" id="MobiDB-lite"/>
    </source>
</evidence>
<accession>A0A8H6ITV2</accession>
<sequence length="294" mass="34309">MKRYAYLQYSSMFQRGREMPFYGRESQPNRKQLISCLRTPTNTQPPTAAPKPPKNVTFSLSMIAEYEAPEGHERPQPPAKPMPAKSCLKKTSLKRPHSHVSGETRGVQFNEVVDKRLYSRKQGWDEPMDHRVRLRDEERDAEWAMAGATVNGINPLRFPAPPPNPSVNTKKRKREDGPSEEGIFVMDDIYEQLCEAEKNGKEHWEEYEKSYTLLRHNQNFYRGYILRDTFAEMDRKVEQQWNEALKNAVDAQNEAYRNPSDVRRQLLACHKPKAKRSPKVKKVSRVPRLELVRK</sequence>
<organism evidence="2 3">
    <name type="scientific">Colletotrichum sojae</name>
    <dbReference type="NCBI Taxonomy" id="2175907"/>
    <lineage>
        <taxon>Eukaryota</taxon>
        <taxon>Fungi</taxon>
        <taxon>Dikarya</taxon>
        <taxon>Ascomycota</taxon>
        <taxon>Pezizomycotina</taxon>
        <taxon>Sordariomycetes</taxon>
        <taxon>Hypocreomycetidae</taxon>
        <taxon>Glomerellales</taxon>
        <taxon>Glomerellaceae</taxon>
        <taxon>Colletotrichum</taxon>
        <taxon>Colletotrichum orchidearum species complex</taxon>
    </lineage>
</organism>
<gene>
    <name evidence="2" type="ORF">CSOJ01_12918</name>
</gene>
<proteinExistence type="predicted"/>
<feature type="region of interest" description="Disordered" evidence="1">
    <location>
        <begin position="67"/>
        <end position="102"/>
    </location>
</feature>
<keyword evidence="3" id="KW-1185">Reference proteome</keyword>